<evidence type="ECO:0000313" key="2">
    <source>
        <dbReference type="Proteomes" id="UP000598820"/>
    </source>
</evidence>
<dbReference type="Proteomes" id="UP000598820">
    <property type="component" value="Unassembled WGS sequence"/>
</dbReference>
<organism evidence="1 2">
    <name type="scientific">Spirosoma profusum</name>
    <dbReference type="NCBI Taxonomy" id="2771354"/>
    <lineage>
        <taxon>Bacteria</taxon>
        <taxon>Pseudomonadati</taxon>
        <taxon>Bacteroidota</taxon>
        <taxon>Cytophagia</taxon>
        <taxon>Cytophagales</taxon>
        <taxon>Cytophagaceae</taxon>
        <taxon>Spirosoma</taxon>
    </lineage>
</organism>
<keyword evidence="2" id="KW-1185">Reference proteome</keyword>
<reference evidence="1" key="1">
    <citation type="submission" date="2020-09" db="EMBL/GenBank/DDBJ databases">
        <authorList>
            <person name="Kim M.K."/>
        </authorList>
    </citation>
    <scope>NUCLEOTIDE SEQUENCE</scope>
    <source>
        <strain evidence="1">BT702</strain>
    </source>
</reference>
<dbReference type="RefSeq" id="WP_190885683.1">
    <property type="nucleotide sequence ID" value="NZ_JACWZY010000002.1"/>
</dbReference>
<gene>
    <name evidence="1" type="ORF">IC229_04305</name>
</gene>
<evidence type="ECO:0000313" key="1">
    <source>
        <dbReference type="EMBL" id="MBD2699845.1"/>
    </source>
</evidence>
<comment type="caution">
    <text evidence="1">The sequence shown here is derived from an EMBL/GenBank/DDBJ whole genome shotgun (WGS) entry which is preliminary data.</text>
</comment>
<proteinExistence type="predicted"/>
<dbReference type="EMBL" id="JACWZY010000002">
    <property type="protein sequence ID" value="MBD2699845.1"/>
    <property type="molecule type" value="Genomic_DNA"/>
</dbReference>
<sequence>MDFKEMETDEVVILNDITMKLNSFFVFALEWIFPLRELFNVRPEDGKTVLNESFRYLIDSDHYKAIAEFNTIGEEKSGNYDTRTIRTLIAKRYCYFRDFESQQGYTRYLLDLVHGITWRTDLAQSLFKSIEIDGFHQYFENDHLELLIPSGQEEDNERYRVDELVIMLISQTVEMITSEIESLSRRFTPKEYEKWKNAPELYKDTGENAGIEAIIKSERFSLKQQMIALDKLGFKDAAVWQNIGTQKKAKILSQLLGRNEQDIRAILTYWGVKKTEDRYNTSKEDDIKKVDDFLRANLT</sequence>
<name>A0A926Y0S3_9BACT</name>
<dbReference type="AlphaFoldDB" id="A0A926Y0S3"/>
<protein>
    <submittedName>
        <fullName evidence="1">Uncharacterized protein</fullName>
    </submittedName>
</protein>
<accession>A0A926Y0S3</accession>